<gene>
    <name evidence="2" type="ORF">B4U79_12357</name>
</gene>
<sequence length="212" mass="24140">MVSNSCLITLFSTLTLSVILAEEAIVASNQASLNQNLENDYVTNNVLEGDNFSEKLAEKRRSGFMPMRGRKSYYDEKRSAFMPMRGKKDDDSSEIEQVKRSGFVPMRGRKNDYELAAEGNMYIPSEDEYVKRVSGFLPMRGKKEFDHIEQIKRAAAFHALRGKKADFDFLHNVFGNANSYPQQASANSWWDSFGDKRANAFFGMRGKRSLVD</sequence>
<reference evidence="2 3" key="1">
    <citation type="journal article" date="2018" name="Gigascience">
        <title>Genomes of trombidid mites reveal novel predicted allergens and laterally-transferred genes associated with secondary metabolism.</title>
        <authorList>
            <person name="Dong X."/>
            <person name="Chaisiri K."/>
            <person name="Xia D."/>
            <person name="Armstrong S.D."/>
            <person name="Fang Y."/>
            <person name="Donnelly M.J."/>
            <person name="Kadowaki T."/>
            <person name="McGarry J.W."/>
            <person name="Darby A.C."/>
            <person name="Makepeace B.L."/>
        </authorList>
    </citation>
    <scope>NUCLEOTIDE SEQUENCE [LARGE SCALE GENOMIC DNA]</scope>
    <source>
        <strain evidence="2">UoL-WK</strain>
    </source>
</reference>
<keyword evidence="1" id="KW-0732">Signal</keyword>
<accession>A0A443R8K2</accession>
<organism evidence="2 3">
    <name type="scientific">Dinothrombium tinctorium</name>
    <dbReference type="NCBI Taxonomy" id="1965070"/>
    <lineage>
        <taxon>Eukaryota</taxon>
        <taxon>Metazoa</taxon>
        <taxon>Ecdysozoa</taxon>
        <taxon>Arthropoda</taxon>
        <taxon>Chelicerata</taxon>
        <taxon>Arachnida</taxon>
        <taxon>Acari</taxon>
        <taxon>Acariformes</taxon>
        <taxon>Trombidiformes</taxon>
        <taxon>Prostigmata</taxon>
        <taxon>Anystina</taxon>
        <taxon>Parasitengona</taxon>
        <taxon>Trombidioidea</taxon>
        <taxon>Trombidiidae</taxon>
        <taxon>Dinothrombium</taxon>
    </lineage>
</organism>
<feature type="non-terminal residue" evidence="2">
    <location>
        <position position="212"/>
    </location>
</feature>
<evidence type="ECO:0000313" key="2">
    <source>
        <dbReference type="EMBL" id="RWS11599.1"/>
    </source>
</evidence>
<feature type="chain" id="PRO_5019210499" evidence="1">
    <location>
        <begin position="22"/>
        <end position="212"/>
    </location>
</feature>
<feature type="signal peptide" evidence="1">
    <location>
        <begin position="1"/>
        <end position="21"/>
    </location>
</feature>
<dbReference type="AlphaFoldDB" id="A0A443R8K2"/>
<name>A0A443R8K2_9ACAR</name>
<dbReference type="Proteomes" id="UP000285301">
    <property type="component" value="Unassembled WGS sequence"/>
</dbReference>
<dbReference type="EMBL" id="NCKU01001641">
    <property type="protein sequence ID" value="RWS11599.1"/>
    <property type="molecule type" value="Genomic_DNA"/>
</dbReference>
<proteinExistence type="predicted"/>
<protein>
    <submittedName>
        <fullName evidence="2">Tachykinins-like protein</fullName>
    </submittedName>
</protein>
<dbReference type="OrthoDB" id="5919137at2759"/>
<keyword evidence="3" id="KW-1185">Reference proteome</keyword>
<evidence type="ECO:0000256" key="1">
    <source>
        <dbReference type="SAM" id="SignalP"/>
    </source>
</evidence>
<evidence type="ECO:0000313" key="3">
    <source>
        <dbReference type="Proteomes" id="UP000285301"/>
    </source>
</evidence>
<comment type="caution">
    <text evidence="2">The sequence shown here is derived from an EMBL/GenBank/DDBJ whole genome shotgun (WGS) entry which is preliminary data.</text>
</comment>